<dbReference type="PRINTS" id="PR01100">
    <property type="entry name" value="SHIKIMTKNASE"/>
</dbReference>
<gene>
    <name evidence="3" type="ORF">V8G54_013583</name>
</gene>
<proteinExistence type="inferred from homology"/>
<evidence type="ECO:0000313" key="3">
    <source>
        <dbReference type="EMBL" id="WVZ16017.1"/>
    </source>
</evidence>
<dbReference type="GO" id="GO:0005829">
    <property type="term" value="C:cytosol"/>
    <property type="evidence" value="ECO:0007669"/>
    <property type="project" value="TreeGrafter"/>
</dbReference>
<dbReference type="InterPro" id="IPR027417">
    <property type="entry name" value="P-loop_NTPase"/>
</dbReference>
<dbReference type="GO" id="GO:0009507">
    <property type="term" value="C:chloroplast"/>
    <property type="evidence" value="ECO:0007669"/>
    <property type="project" value="UniProtKB-SubCell"/>
</dbReference>
<reference evidence="3 4" key="1">
    <citation type="journal article" date="2023" name="Life. Sci Alliance">
        <title>Evolutionary insights into 3D genome organization and epigenetic landscape of Vigna mungo.</title>
        <authorList>
            <person name="Junaid A."/>
            <person name="Singh B."/>
            <person name="Bhatia S."/>
        </authorList>
    </citation>
    <scope>NUCLEOTIDE SEQUENCE [LARGE SCALE GENOMIC DNA]</scope>
    <source>
        <strain evidence="3">Urdbean</strain>
    </source>
</reference>
<protein>
    <recommendedName>
        <fullName evidence="5">Inactive shikimate kinase like 1, chloroplastic</fullName>
    </recommendedName>
</protein>
<dbReference type="InterPro" id="IPR031322">
    <property type="entry name" value="Shikimate/glucono_kinase"/>
</dbReference>
<dbReference type="FunFam" id="3.40.50.300:FF:001033">
    <property type="entry name" value="Shikimate kinase 2, chloroplastic"/>
    <property type="match status" value="1"/>
</dbReference>
<dbReference type="EMBL" id="CP144697">
    <property type="protein sequence ID" value="WVZ16017.1"/>
    <property type="molecule type" value="Genomic_DNA"/>
</dbReference>
<evidence type="ECO:0000256" key="1">
    <source>
        <dbReference type="ARBA" id="ARBA00004229"/>
    </source>
</evidence>
<sequence length="321" mass="35725">MEKLSVSHMNARFALPNRSFDFLQFKHSIFFHKFPNPNQNPNSNPNLVRLRRLNCSVSDGTVPSSVGATDSSLVVKVRLIEIVKKAAEVSSDLKGTSIFLVAGLGKLLADALRYYYFDSDSLVEEAVGGALAAKSFRESDTKGFYESETEVLKQLSSMGRLVVCAGNGAVTSPTNLALLRHGISLWIDVPLDLVARDVKEDLFIPGSYPEVKDEQFALYDKYRAGYATADVIVSVQILTSSFLFTEVASRLGCDNLDEVTIEDLTLEELLNEPNFCYNEKALLYFDGEVNEPNHFDLSTALREIEKLTRVKKMIEEAARPF</sequence>
<name>A0AAQ3NVY0_VIGMU</name>
<keyword evidence="4" id="KW-1185">Reference proteome</keyword>
<dbReference type="SUPFAM" id="SSF52540">
    <property type="entry name" value="P-loop containing nucleoside triphosphate hydrolases"/>
    <property type="match status" value="1"/>
</dbReference>
<comment type="subcellular location">
    <subcellularLocation>
        <location evidence="1">Plastid</location>
        <location evidence="1">Chloroplast</location>
    </subcellularLocation>
</comment>
<dbReference type="AlphaFoldDB" id="A0AAQ3NVY0"/>
<dbReference type="PANTHER" id="PTHR21087:SF4">
    <property type="entry name" value="INACTIVE SHIKIMATE KINASE LIKE 1, CHLOROPLASTIC-RELATED"/>
    <property type="match status" value="1"/>
</dbReference>
<dbReference type="PANTHER" id="PTHR21087">
    <property type="entry name" value="SHIKIMATE KINASE"/>
    <property type="match status" value="1"/>
</dbReference>
<evidence type="ECO:0000256" key="2">
    <source>
        <dbReference type="ARBA" id="ARBA00006997"/>
    </source>
</evidence>
<dbReference type="Proteomes" id="UP001374535">
    <property type="component" value="Chromosome 4"/>
</dbReference>
<accession>A0AAQ3NVY0</accession>
<dbReference type="PROSITE" id="PS50007">
    <property type="entry name" value="PIPLC_X_DOMAIN"/>
    <property type="match status" value="1"/>
</dbReference>
<comment type="similarity">
    <text evidence="2">Belongs to the shikimate kinase family.</text>
</comment>
<dbReference type="Pfam" id="PF01202">
    <property type="entry name" value="SKI"/>
    <property type="match status" value="1"/>
</dbReference>
<organism evidence="3 4">
    <name type="scientific">Vigna mungo</name>
    <name type="common">Black gram</name>
    <name type="synonym">Phaseolus mungo</name>
    <dbReference type="NCBI Taxonomy" id="3915"/>
    <lineage>
        <taxon>Eukaryota</taxon>
        <taxon>Viridiplantae</taxon>
        <taxon>Streptophyta</taxon>
        <taxon>Embryophyta</taxon>
        <taxon>Tracheophyta</taxon>
        <taxon>Spermatophyta</taxon>
        <taxon>Magnoliopsida</taxon>
        <taxon>eudicotyledons</taxon>
        <taxon>Gunneridae</taxon>
        <taxon>Pentapetalae</taxon>
        <taxon>rosids</taxon>
        <taxon>fabids</taxon>
        <taxon>Fabales</taxon>
        <taxon>Fabaceae</taxon>
        <taxon>Papilionoideae</taxon>
        <taxon>50 kb inversion clade</taxon>
        <taxon>NPAAA clade</taxon>
        <taxon>indigoferoid/millettioid clade</taxon>
        <taxon>Phaseoleae</taxon>
        <taxon>Vigna</taxon>
    </lineage>
</organism>
<evidence type="ECO:0008006" key="5">
    <source>
        <dbReference type="Google" id="ProtNLM"/>
    </source>
</evidence>
<dbReference type="Gene3D" id="3.40.50.300">
    <property type="entry name" value="P-loop containing nucleotide triphosphate hydrolases"/>
    <property type="match status" value="1"/>
</dbReference>
<evidence type="ECO:0000313" key="4">
    <source>
        <dbReference type="Proteomes" id="UP001374535"/>
    </source>
</evidence>